<dbReference type="AlphaFoldDB" id="A0A7Y9H064"/>
<proteinExistence type="inferred from homology"/>
<dbReference type="FunFam" id="1.20.1720.10:FF:000005">
    <property type="entry name" value="Bcr/CflA family efflux transporter"/>
    <property type="match status" value="1"/>
</dbReference>
<keyword evidence="6 8" id="KW-1133">Transmembrane helix</keyword>
<keyword evidence="7 8" id="KW-0472">Membrane</keyword>
<dbReference type="Gene3D" id="1.20.1720.10">
    <property type="entry name" value="Multidrug resistance protein D"/>
    <property type="match status" value="1"/>
</dbReference>
<dbReference type="RefSeq" id="WP_218858137.1">
    <property type="nucleotide sequence ID" value="NZ_JACCBW010000001.1"/>
</dbReference>
<feature type="transmembrane region" description="Helical" evidence="8">
    <location>
        <begin position="367"/>
        <end position="385"/>
    </location>
</feature>
<organism evidence="10 11">
    <name type="scientific">Nocardioides cavernae</name>
    <dbReference type="NCBI Taxonomy" id="1921566"/>
    <lineage>
        <taxon>Bacteria</taxon>
        <taxon>Bacillati</taxon>
        <taxon>Actinomycetota</taxon>
        <taxon>Actinomycetes</taxon>
        <taxon>Propionibacteriales</taxon>
        <taxon>Nocardioidaceae</taxon>
        <taxon>Nocardioides</taxon>
    </lineage>
</organism>
<evidence type="ECO:0000256" key="1">
    <source>
        <dbReference type="ARBA" id="ARBA00004651"/>
    </source>
</evidence>
<evidence type="ECO:0000259" key="9">
    <source>
        <dbReference type="PROSITE" id="PS50850"/>
    </source>
</evidence>
<dbReference type="NCBIfam" id="TIGR00710">
    <property type="entry name" value="efflux_Bcr_CflA"/>
    <property type="match status" value="1"/>
</dbReference>
<dbReference type="InterPro" id="IPR020846">
    <property type="entry name" value="MFS_dom"/>
</dbReference>
<dbReference type="InterPro" id="IPR011701">
    <property type="entry name" value="MFS"/>
</dbReference>
<feature type="transmembrane region" description="Helical" evidence="8">
    <location>
        <begin position="96"/>
        <end position="117"/>
    </location>
</feature>
<dbReference type="PANTHER" id="PTHR43124">
    <property type="entry name" value="PURINE EFFLUX PUMP PBUE"/>
    <property type="match status" value="1"/>
</dbReference>
<dbReference type="CDD" id="cd17320">
    <property type="entry name" value="MFS_MdfA_MDR_like"/>
    <property type="match status" value="1"/>
</dbReference>
<dbReference type="InterPro" id="IPR036259">
    <property type="entry name" value="MFS_trans_sf"/>
</dbReference>
<sequence length="407" mass="41304">MRRRLALVLGALSAFPAFTIDLYLPGMPAMARDLHADAGMVQLSVTVFVVGLALGQAVIGPLSDAHGRRPLLLLGLAAYVAGSLACLLAPTAGLLIAARVVQALGAAAATVLARVVARDHFEGRELTRFVSTLMLVNGVATVLGPVVGAQLLSVAPWRAVFLLLVVVGAVLLGEVRRSLPESLPVSRRRPADLRATAEAFGVLLRDRDYLRHTLAAALMFSAMFAYITGSSFVLQDTYGLSPQQYGAVFATNCLGIVLLGQVNAVLVGRLADERTLLGASLAVGAAAGLGVLAAIVLEAPLGALLACLFVLVSVLGPVLANATSLALSPHPGAAGTAASLQGVLQYAVSGAVASLMALATHDARSGAVAMGAAVAASAVAALLVLRVPAPWRTPLPSHAVSGSVGPG</sequence>
<dbReference type="Proteomes" id="UP000549911">
    <property type="component" value="Unassembled WGS sequence"/>
</dbReference>
<evidence type="ECO:0000256" key="2">
    <source>
        <dbReference type="ARBA" id="ARBA00006236"/>
    </source>
</evidence>
<feature type="transmembrane region" description="Helical" evidence="8">
    <location>
        <begin position="275"/>
        <end position="297"/>
    </location>
</feature>
<dbReference type="PROSITE" id="PS50850">
    <property type="entry name" value="MFS"/>
    <property type="match status" value="1"/>
</dbReference>
<evidence type="ECO:0000256" key="8">
    <source>
        <dbReference type="SAM" id="Phobius"/>
    </source>
</evidence>
<dbReference type="GO" id="GO:0042910">
    <property type="term" value="F:xenobiotic transmembrane transporter activity"/>
    <property type="evidence" value="ECO:0007669"/>
    <property type="project" value="InterPro"/>
</dbReference>
<feature type="transmembrane region" description="Helical" evidence="8">
    <location>
        <begin position="129"/>
        <end position="149"/>
    </location>
</feature>
<dbReference type="GO" id="GO:1990961">
    <property type="term" value="P:xenobiotic detoxification by transmembrane export across the plasma membrane"/>
    <property type="evidence" value="ECO:0007669"/>
    <property type="project" value="InterPro"/>
</dbReference>
<reference evidence="10 11" key="1">
    <citation type="submission" date="2020-07" db="EMBL/GenBank/DDBJ databases">
        <authorList>
            <person name="Partida-Martinez L."/>
            <person name="Huntemann M."/>
            <person name="Clum A."/>
            <person name="Wang J."/>
            <person name="Palaniappan K."/>
            <person name="Ritter S."/>
            <person name="Chen I.-M."/>
            <person name="Stamatis D."/>
            <person name="Reddy T."/>
            <person name="O'Malley R."/>
            <person name="Daum C."/>
            <person name="Shapiro N."/>
            <person name="Ivanova N."/>
            <person name="Kyrpides N."/>
            <person name="Woyke T."/>
        </authorList>
    </citation>
    <scope>NUCLEOTIDE SEQUENCE [LARGE SCALE GENOMIC DNA]</scope>
    <source>
        <strain evidence="10 11">AT2.17</strain>
    </source>
</reference>
<keyword evidence="11" id="KW-1185">Reference proteome</keyword>
<name>A0A7Y9H064_9ACTN</name>
<dbReference type="InterPro" id="IPR004812">
    <property type="entry name" value="Efflux_drug-R_Bcr/CmlA"/>
</dbReference>
<evidence type="ECO:0000313" key="10">
    <source>
        <dbReference type="EMBL" id="NYE35557.1"/>
    </source>
</evidence>
<feature type="transmembrane region" description="Helical" evidence="8">
    <location>
        <begin position="214"/>
        <end position="234"/>
    </location>
</feature>
<evidence type="ECO:0000256" key="4">
    <source>
        <dbReference type="ARBA" id="ARBA00022475"/>
    </source>
</evidence>
<keyword evidence="5 8" id="KW-0812">Transmembrane</keyword>
<protein>
    <submittedName>
        <fullName evidence="10">DHA1 family bicyclomycin/chloramphenicol resistance-like MFS transporter</fullName>
    </submittedName>
</protein>
<feature type="transmembrane region" description="Helical" evidence="8">
    <location>
        <begin position="40"/>
        <end position="59"/>
    </location>
</feature>
<keyword evidence="4" id="KW-1003">Cell membrane</keyword>
<reference evidence="10 11" key="2">
    <citation type="submission" date="2020-08" db="EMBL/GenBank/DDBJ databases">
        <title>The Agave Microbiome: Exploring the role of microbial communities in plant adaptations to desert environments.</title>
        <authorList>
            <person name="Partida-Martinez L.P."/>
        </authorList>
    </citation>
    <scope>NUCLEOTIDE SEQUENCE [LARGE SCALE GENOMIC DNA]</scope>
    <source>
        <strain evidence="10 11">AT2.17</strain>
    </source>
</reference>
<dbReference type="InterPro" id="IPR050189">
    <property type="entry name" value="MFS_Efflux_Transporters"/>
</dbReference>
<comment type="similarity">
    <text evidence="2">Belongs to the major facilitator superfamily. Bcr/CmlA family.</text>
</comment>
<comment type="caution">
    <text evidence="10">The sequence shown here is derived from an EMBL/GenBank/DDBJ whole genome shotgun (WGS) entry which is preliminary data.</text>
</comment>
<accession>A0A7Y9H064</accession>
<evidence type="ECO:0000256" key="6">
    <source>
        <dbReference type="ARBA" id="ARBA00022989"/>
    </source>
</evidence>
<dbReference type="Pfam" id="PF07690">
    <property type="entry name" value="MFS_1"/>
    <property type="match status" value="1"/>
</dbReference>
<feature type="transmembrane region" description="Helical" evidence="8">
    <location>
        <begin position="246"/>
        <end position="268"/>
    </location>
</feature>
<evidence type="ECO:0000313" key="11">
    <source>
        <dbReference type="Proteomes" id="UP000549911"/>
    </source>
</evidence>
<dbReference type="PANTHER" id="PTHR43124:SF3">
    <property type="entry name" value="CHLORAMPHENICOL EFFLUX PUMP RV0191"/>
    <property type="match status" value="1"/>
</dbReference>
<feature type="transmembrane region" description="Helical" evidence="8">
    <location>
        <begin position="71"/>
        <end position="90"/>
    </location>
</feature>
<dbReference type="GO" id="GO:0005886">
    <property type="term" value="C:plasma membrane"/>
    <property type="evidence" value="ECO:0007669"/>
    <property type="project" value="UniProtKB-SubCell"/>
</dbReference>
<dbReference type="EMBL" id="JACCBW010000001">
    <property type="protein sequence ID" value="NYE35557.1"/>
    <property type="molecule type" value="Genomic_DNA"/>
</dbReference>
<comment type="subcellular location">
    <subcellularLocation>
        <location evidence="1">Cell membrane</location>
        <topology evidence="1">Multi-pass membrane protein</topology>
    </subcellularLocation>
</comment>
<feature type="transmembrane region" description="Helical" evidence="8">
    <location>
        <begin position="303"/>
        <end position="322"/>
    </location>
</feature>
<evidence type="ECO:0000256" key="5">
    <source>
        <dbReference type="ARBA" id="ARBA00022692"/>
    </source>
</evidence>
<gene>
    <name evidence="10" type="ORF">F4692_000661</name>
</gene>
<evidence type="ECO:0000256" key="7">
    <source>
        <dbReference type="ARBA" id="ARBA00023136"/>
    </source>
</evidence>
<feature type="transmembrane region" description="Helical" evidence="8">
    <location>
        <begin position="343"/>
        <end position="361"/>
    </location>
</feature>
<keyword evidence="3" id="KW-0813">Transport</keyword>
<feature type="transmembrane region" description="Helical" evidence="8">
    <location>
        <begin position="155"/>
        <end position="173"/>
    </location>
</feature>
<evidence type="ECO:0000256" key="3">
    <source>
        <dbReference type="ARBA" id="ARBA00022448"/>
    </source>
</evidence>
<feature type="domain" description="Major facilitator superfamily (MFS) profile" evidence="9">
    <location>
        <begin position="5"/>
        <end position="392"/>
    </location>
</feature>
<dbReference type="SUPFAM" id="SSF103473">
    <property type="entry name" value="MFS general substrate transporter"/>
    <property type="match status" value="1"/>
</dbReference>